<dbReference type="SMART" id="SM00355">
    <property type="entry name" value="ZnF_C2H2"/>
    <property type="match status" value="2"/>
</dbReference>
<comment type="subcellular location">
    <subcellularLocation>
        <location evidence="1">Nucleus</location>
    </subcellularLocation>
</comment>
<evidence type="ECO:0000256" key="4">
    <source>
        <dbReference type="ARBA" id="ARBA00022771"/>
    </source>
</evidence>
<dbReference type="InterPro" id="IPR036236">
    <property type="entry name" value="Znf_C2H2_sf"/>
</dbReference>
<evidence type="ECO:0000256" key="3">
    <source>
        <dbReference type="ARBA" id="ARBA00022737"/>
    </source>
</evidence>
<dbReference type="GO" id="GO:0008270">
    <property type="term" value="F:zinc ion binding"/>
    <property type="evidence" value="ECO:0007669"/>
    <property type="project" value="UniProtKB-KW"/>
</dbReference>
<name>A0A5N5QEU7_9AGAM</name>
<keyword evidence="9" id="KW-0539">Nucleus</keyword>
<keyword evidence="7" id="KW-0238">DNA-binding</keyword>
<keyword evidence="14" id="KW-1185">Reference proteome</keyword>
<dbReference type="OrthoDB" id="6077919at2759"/>
<dbReference type="GO" id="GO:0005634">
    <property type="term" value="C:nucleus"/>
    <property type="evidence" value="ECO:0007669"/>
    <property type="project" value="UniProtKB-SubCell"/>
</dbReference>
<dbReference type="Gene3D" id="3.30.160.60">
    <property type="entry name" value="Classic Zinc Finger"/>
    <property type="match status" value="2"/>
</dbReference>
<evidence type="ECO:0000256" key="7">
    <source>
        <dbReference type="ARBA" id="ARBA00023125"/>
    </source>
</evidence>
<organism evidence="13 14">
    <name type="scientific">Ceratobasidium theobromae</name>
    <dbReference type="NCBI Taxonomy" id="1582974"/>
    <lineage>
        <taxon>Eukaryota</taxon>
        <taxon>Fungi</taxon>
        <taxon>Dikarya</taxon>
        <taxon>Basidiomycota</taxon>
        <taxon>Agaricomycotina</taxon>
        <taxon>Agaricomycetes</taxon>
        <taxon>Cantharellales</taxon>
        <taxon>Ceratobasidiaceae</taxon>
        <taxon>Ceratobasidium</taxon>
    </lineage>
</organism>
<evidence type="ECO:0000256" key="6">
    <source>
        <dbReference type="ARBA" id="ARBA00023015"/>
    </source>
</evidence>
<evidence type="ECO:0000256" key="11">
    <source>
        <dbReference type="SAM" id="MobiDB-lite"/>
    </source>
</evidence>
<feature type="compositionally biased region" description="Low complexity" evidence="11">
    <location>
        <begin position="156"/>
        <end position="172"/>
    </location>
</feature>
<dbReference type="PANTHER" id="PTHR24394:SF29">
    <property type="entry name" value="MYONEURIN"/>
    <property type="match status" value="1"/>
</dbReference>
<feature type="compositionally biased region" description="Basic residues" evidence="11">
    <location>
        <begin position="173"/>
        <end position="187"/>
    </location>
</feature>
<keyword evidence="2" id="KW-0479">Metal-binding</keyword>
<keyword evidence="5" id="KW-0862">Zinc</keyword>
<evidence type="ECO:0000256" key="5">
    <source>
        <dbReference type="ARBA" id="ARBA00022833"/>
    </source>
</evidence>
<evidence type="ECO:0000313" key="14">
    <source>
        <dbReference type="Proteomes" id="UP000383932"/>
    </source>
</evidence>
<keyword evidence="8" id="KW-0804">Transcription</keyword>
<dbReference type="GO" id="GO:0000981">
    <property type="term" value="F:DNA-binding transcription factor activity, RNA polymerase II-specific"/>
    <property type="evidence" value="ECO:0007669"/>
    <property type="project" value="TreeGrafter"/>
</dbReference>
<keyword evidence="6" id="KW-0805">Transcription regulation</keyword>
<feature type="domain" description="C2H2-type" evidence="12">
    <location>
        <begin position="84"/>
        <end position="111"/>
    </location>
</feature>
<reference evidence="13 14" key="1">
    <citation type="journal article" date="2019" name="Fungal Biol. Biotechnol.">
        <title>Draft genome sequence of fastidious pathogen Ceratobasidium theobromae, which causes vascular-streak dieback in Theobroma cacao.</title>
        <authorList>
            <person name="Ali S.S."/>
            <person name="Asman A."/>
            <person name="Shao J."/>
            <person name="Firmansyah A.P."/>
            <person name="Susilo A.W."/>
            <person name="Rosmana A."/>
            <person name="McMahon P."/>
            <person name="Junaid M."/>
            <person name="Guest D."/>
            <person name="Kheng T.Y."/>
            <person name="Meinhardt L.W."/>
            <person name="Bailey B.A."/>
        </authorList>
    </citation>
    <scope>NUCLEOTIDE SEQUENCE [LARGE SCALE GENOMIC DNA]</scope>
    <source>
        <strain evidence="13 14">CT2</strain>
    </source>
</reference>
<dbReference type="Proteomes" id="UP000383932">
    <property type="component" value="Unassembled WGS sequence"/>
</dbReference>
<dbReference type="GO" id="GO:0003677">
    <property type="term" value="F:DNA binding"/>
    <property type="evidence" value="ECO:0007669"/>
    <property type="project" value="UniProtKB-KW"/>
</dbReference>
<keyword evidence="3" id="KW-0677">Repeat</keyword>
<dbReference type="PANTHER" id="PTHR24394">
    <property type="entry name" value="ZINC FINGER PROTEIN"/>
    <property type="match status" value="1"/>
</dbReference>
<evidence type="ECO:0000259" key="12">
    <source>
        <dbReference type="PROSITE" id="PS50157"/>
    </source>
</evidence>
<evidence type="ECO:0000256" key="1">
    <source>
        <dbReference type="ARBA" id="ARBA00004123"/>
    </source>
</evidence>
<dbReference type="FunFam" id="3.30.160.60:FF:001228">
    <property type="entry name" value="Zinc finger protein 236"/>
    <property type="match status" value="1"/>
</dbReference>
<feature type="region of interest" description="Disordered" evidence="11">
    <location>
        <begin position="142"/>
        <end position="198"/>
    </location>
</feature>
<evidence type="ECO:0000256" key="10">
    <source>
        <dbReference type="PROSITE-ProRule" id="PRU00042"/>
    </source>
</evidence>
<dbReference type="FunFam" id="3.30.160.60:FF:000538">
    <property type="entry name" value="zinc finger protein 853"/>
    <property type="match status" value="1"/>
</dbReference>
<evidence type="ECO:0000256" key="2">
    <source>
        <dbReference type="ARBA" id="ARBA00022723"/>
    </source>
</evidence>
<feature type="domain" description="C2H2-type" evidence="12">
    <location>
        <begin position="112"/>
        <end position="141"/>
    </location>
</feature>
<dbReference type="AlphaFoldDB" id="A0A5N5QEU7"/>
<dbReference type="EMBL" id="SSOP01000210">
    <property type="protein sequence ID" value="KAB5589976.1"/>
    <property type="molecule type" value="Genomic_DNA"/>
</dbReference>
<sequence>MSSATPLDLLCFAALQPHADPYRQPTGLSLPAMTDMPASRTLPSLGALASMNYPTNNEQSLPPLLGSPIQVRPSTGRAERYKKYECTGCDKRFERPSQLRTHMLSHTGEKPHACEDCGRRFSVYSNMRRHEKTCIIARERKMAAHRDSSDTDSDDAVSATASSASASPVTPKVRARAPAAKRQRTNAHRGSGAQQQWVPMSLRSFSPPDAAALSPVSVPSPPIRPWGSREERDSYVEASEYPYHPSAWRDRLPGPALMAADELMRNATMPRRWLMV</sequence>
<proteinExistence type="predicted"/>
<evidence type="ECO:0000256" key="8">
    <source>
        <dbReference type="ARBA" id="ARBA00023163"/>
    </source>
</evidence>
<gene>
    <name evidence="13" type="ORF">CTheo_6579</name>
</gene>
<protein>
    <submittedName>
        <fullName evidence="13">C2H2-type zinc-finger protein</fullName>
    </submittedName>
</protein>
<dbReference type="Pfam" id="PF00096">
    <property type="entry name" value="zf-C2H2"/>
    <property type="match status" value="2"/>
</dbReference>
<dbReference type="PROSITE" id="PS00028">
    <property type="entry name" value="ZINC_FINGER_C2H2_1"/>
    <property type="match status" value="1"/>
</dbReference>
<keyword evidence="4 10" id="KW-0863">Zinc-finger</keyword>
<accession>A0A5N5QEU7</accession>
<dbReference type="SUPFAM" id="SSF57667">
    <property type="entry name" value="beta-beta-alpha zinc fingers"/>
    <property type="match status" value="1"/>
</dbReference>
<evidence type="ECO:0000313" key="13">
    <source>
        <dbReference type="EMBL" id="KAB5589976.1"/>
    </source>
</evidence>
<dbReference type="InterPro" id="IPR013087">
    <property type="entry name" value="Znf_C2H2_type"/>
</dbReference>
<dbReference type="PROSITE" id="PS50157">
    <property type="entry name" value="ZINC_FINGER_C2H2_2"/>
    <property type="match status" value="2"/>
</dbReference>
<comment type="caution">
    <text evidence="13">The sequence shown here is derived from an EMBL/GenBank/DDBJ whole genome shotgun (WGS) entry which is preliminary data.</text>
</comment>
<evidence type="ECO:0000256" key="9">
    <source>
        <dbReference type="ARBA" id="ARBA00023242"/>
    </source>
</evidence>